<evidence type="ECO:0000313" key="9">
    <source>
        <dbReference type="EMBL" id="KPL59908.1"/>
    </source>
</evidence>
<proteinExistence type="inferred from homology"/>
<reference evidence="9 10" key="1">
    <citation type="submission" date="2015-08" db="EMBL/GenBank/DDBJ databases">
        <title>Draft Genome Sequence of Bacillus vietnamensis UCD-SED5.</title>
        <authorList>
            <person name="Lee R.D."/>
            <person name="Jospin G."/>
            <person name="Lang J.M."/>
            <person name="Coil D.A."/>
            <person name="Eisen J.A."/>
        </authorList>
    </citation>
    <scope>NUCLEOTIDE SEQUENCE [LARGE SCALE GENOMIC DNA]</scope>
    <source>
        <strain evidence="9 10">UCD-SED5</strain>
    </source>
</reference>
<gene>
    <name evidence="9" type="ORF">AM506_07445</name>
</gene>
<dbReference type="Proteomes" id="UP000050398">
    <property type="component" value="Unassembled WGS sequence"/>
</dbReference>
<feature type="transmembrane region" description="Helical" evidence="8">
    <location>
        <begin position="7"/>
        <end position="28"/>
    </location>
</feature>
<dbReference type="AlphaFoldDB" id="A0A0P6W3B2"/>
<dbReference type="EMBL" id="LIXZ01000005">
    <property type="protein sequence ID" value="KPL59908.1"/>
    <property type="molecule type" value="Genomic_DNA"/>
</dbReference>
<keyword evidence="4" id="KW-1003">Cell membrane</keyword>
<dbReference type="GO" id="GO:0055085">
    <property type="term" value="P:transmembrane transport"/>
    <property type="evidence" value="ECO:0007669"/>
    <property type="project" value="TreeGrafter"/>
</dbReference>
<dbReference type="Pfam" id="PF01594">
    <property type="entry name" value="AI-2E_transport"/>
    <property type="match status" value="1"/>
</dbReference>
<comment type="subcellular location">
    <subcellularLocation>
        <location evidence="1">Cell membrane</location>
        <topology evidence="1">Multi-pass membrane protein</topology>
    </subcellularLocation>
</comment>
<feature type="transmembrane region" description="Helical" evidence="8">
    <location>
        <begin position="317"/>
        <end position="342"/>
    </location>
</feature>
<dbReference type="PANTHER" id="PTHR21716">
    <property type="entry name" value="TRANSMEMBRANE PROTEIN"/>
    <property type="match status" value="1"/>
</dbReference>
<evidence type="ECO:0000256" key="7">
    <source>
        <dbReference type="ARBA" id="ARBA00023136"/>
    </source>
</evidence>
<comment type="caution">
    <text evidence="9">The sequence shown here is derived from an EMBL/GenBank/DDBJ whole genome shotgun (WGS) entry which is preliminary data.</text>
</comment>
<feature type="transmembrane region" description="Helical" evidence="8">
    <location>
        <begin position="70"/>
        <end position="94"/>
    </location>
</feature>
<evidence type="ECO:0000256" key="8">
    <source>
        <dbReference type="SAM" id="Phobius"/>
    </source>
</evidence>
<keyword evidence="3" id="KW-0813">Transport</keyword>
<sequence>MTKKKMYSWSLQILIILTIIYVSTKISFLFEPIVVFASTLFFPIIISGFLYFLLNPLVNLLVKARLPRTIAIIVLYAAIIGALVLIIGNIAPVITRQVTALFNALPEYATQTRNFIEYLSETDQFKWMMNQDYVSLKDIENQLVDFANTLPDNITTALKGLLSVLTSITILIVTVPFLLFFMFKDGHKFPKAISKFLPPAYREEGINTLKDTSETLAAYIQGQLTVASFVGTLTFIGYLIIGLPYALVMALIGAVTNIIPFIGPFIGAAPAIIIALFDSPTKAILVAVVVTIAQQIEGNLLSPLILGKRLDTHPATIIILLLVAGNLAGILGMILAVPTYAVSKTIVLNLVKFIKLRRSSIQE</sequence>
<evidence type="ECO:0000256" key="4">
    <source>
        <dbReference type="ARBA" id="ARBA00022475"/>
    </source>
</evidence>
<dbReference type="eggNOG" id="COG0628">
    <property type="taxonomic scope" value="Bacteria"/>
</dbReference>
<evidence type="ECO:0000313" key="10">
    <source>
        <dbReference type="Proteomes" id="UP000050398"/>
    </source>
</evidence>
<evidence type="ECO:0000256" key="2">
    <source>
        <dbReference type="ARBA" id="ARBA00009773"/>
    </source>
</evidence>
<feature type="transmembrane region" description="Helical" evidence="8">
    <location>
        <begin position="34"/>
        <end position="58"/>
    </location>
</feature>
<dbReference type="PANTHER" id="PTHR21716:SF53">
    <property type="entry name" value="PERMEASE PERM-RELATED"/>
    <property type="match status" value="1"/>
</dbReference>
<dbReference type="RefSeq" id="WP_060671873.1">
    <property type="nucleotide sequence ID" value="NZ_JBCNGU010000018.1"/>
</dbReference>
<feature type="transmembrane region" description="Helical" evidence="8">
    <location>
        <begin position="258"/>
        <end position="277"/>
    </location>
</feature>
<dbReference type="PATRIC" id="fig|218284.4.peg.3096"/>
<dbReference type="InterPro" id="IPR002549">
    <property type="entry name" value="AI-2E-like"/>
</dbReference>
<keyword evidence="5 8" id="KW-0812">Transmembrane</keyword>
<protein>
    <recommendedName>
        <fullName evidence="11">AI-2E family transporter</fullName>
    </recommendedName>
</protein>
<dbReference type="OrthoDB" id="9793390at2"/>
<feature type="transmembrane region" description="Helical" evidence="8">
    <location>
        <begin position="160"/>
        <end position="183"/>
    </location>
</feature>
<evidence type="ECO:0000256" key="1">
    <source>
        <dbReference type="ARBA" id="ARBA00004651"/>
    </source>
</evidence>
<feature type="transmembrane region" description="Helical" evidence="8">
    <location>
        <begin position="284"/>
        <end position="305"/>
    </location>
</feature>
<feature type="transmembrane region" description="Helical" evidence="8">
    <location>
        <begin position="229"/>
        <end position="252"/>
    </location>
</feature>
<dbReference type="GO" id="GO:0005886">
    <property type="term" value="C:plasma membrane"/>
    <property type="evidence" value="ECO:0007669"/>
    <property type="project" value="UniProtKB-SubCell"/>
</dbReference>
<evidence type="ECO:0008006" key="11">
    <source>
        <dbReference type="Google" id="ProtNLM"/>
    </source>
</evidence>
<accession>A0A0P6W3B2</accession>
<name>A0A0P6W3B2_9BACI</name>
<keyword evidence="7 8" id="KW-0472">Membrane</keyword>
<evidence type="ECO:0000256" key="6">
    <source>
        <dbReference type="ARBA" id="ARBA00022989"/>
    </source>
</evidence>
<keyword evidence="6 8" id="KW-1133">Transmembrane helix</keyword>
<organism evidence="9 10">
    <name type="scientific">Rossellomorea vietnamensis</name>
    <dbReference type="NCBI Taxonomy" id="218284"/>
    <lineage>
        <taxon>Bacteria</taxon>
        <taxon>Bacillati</taxon>
        <taxon>Bacillota</taxon>
        <taxon>Bacilli</taxon>
        <taxon>Bacillales</taxon>
        <taxon>Bacillaceae</taxon>
        <taxon>Rossellomorea</taxon>
    </lineage>
</organism>
<evidence type="ECO:0000256" key="3">
    <source>
        <dbReference type="ARBA" id="ARBA00022448"/>
    </source>
</evidence>
<comment type="similarity">
    <text evidence="2">Belongs to the autoinducer-2 exporter (AI-2E) (TC 2.A.86) family.</text>
</comment>
<evidence type="ECO:0000256" key="5">
    <source>
        <dbReference type="ARBA" id="ARBA00022692"/>
    </source>
</evidence>